<gene>
    <name evidence="2" type="ORF">XENORESO_015234</name>
</gene>
<accession>A0ABV0W2Z8</accession>
<proteinExistence type="predicted"/>
<evidence type="ECO:0000313" key="2">
    <source>
        <dbReference type="EMBL" id="MEQ2263913.1"/>
    </source>
</evidence>
<reference evidence="2 3" key="1">
    <citation type="submission" date="2021-06" db="EMBL/GenBank/DDBJ databases">
        <authorList>
            <person name="Palmer J.M."/>
        </authorList>
    </citation>
    <scope>NUCLEOTIDE SEQUENCE [LARGE SCALE GENOMIC DNA]</scope>
    <source>
        <strain evidence="2 3">XR_2019</strain>
        <tissue evidence="2">Muscle</tissue>
    </source>
</reference>
<organism evidence="2 3">
    <name type="scientific">Xenotaenia resolanae</name>
    <dbReference type="NCBI Taxonomy" id="208358"/>
    <lineage>
        <taxon>Eukaryota</taxon>
        <taxon>Metazoa</taxon>
        <taxon>Chordata</taxon>
        <taxon>Craniata</taxon>
        <taxon>Vertebrata</taxon>
        <taxon>Euteleostomi</taxon>
        <taxon>Actinopterygii</taxon>
        <taxon>Neopterygii</taxon>
        <taxon>Teleostei</taxon>
        <taxon>Neoteleostei</taxon>
        <taxon>Acanthomorphata</taxon>
        <taxon>Ovalentaria</taxon>
        <taxon>Atherinomorphae</taxon>
        <taxon>Cyprinodontiformes</taxon>
        <taxon>Goodeidae</taxon>
        <taxon>Xenotaenia</taxon>
    </lineage>
</organism>
<name>A0ABV0W2Z8_9TELE</name>
<dbReference type="EMBL" id="JAHRIM010024904">
    <property type="protein sequence ID" value="MEQ2263913.1"/>
    <property type="molecule type" value="Genomic_DNA"/>
</dbReference>
<feature type="region of interest" description="Disordered" evidence="1">
    <location>
        <begin position="1"/>
        <end position="52"/>
    </location>
</feature>
<dbReference type="Proteomes" id="UP001444071">
    <property type="component" value="Unassembled WGS sequence"/>
</dbReference>
<sequence length="116" mass="12625">MCVRTTGSSLVSEKRQNTAPGSPEVRVWGGESPETLKRRRREGGPLSSRLRRKPGRIALRQCALPACLPASQSEDGDFFPFIHVPFSPPPPPPPLKQASRSVTALRALGRVKPVGF</sequence>
<evidence type="ECO:0000256" key="1">
    <source>
        <dbReference type="SAM" id="MobiDB-lite"/>
    </source>
</evidence>
<protein>
    <submittedName>
        <fullName evidence="2">Uncharacterized protein</fullName>
    </submittedName>
</protein>
<keyword evidence="3" id="KW-1185">Reference proteome</keyword>
<comment type="caution">
    <text evidence="2">The sequence shown here is derived from an EMBL/GenBank/DDBJ whole genome shotgun (WGS) entry which is preliminary data.</text>
</comment>
<evidence type="ECO:0000313" key="3">
    <source>
        <dbReference type="Proteomes" id="UP001444071"/>
    </source>
</evidence>
<feature type="compositionally biased region" description="Polar residues" evidence="1">
    <location>
        <begin position="1"/>
        <end position="11"/>
    </location>
</feature>